<evidence type="ECO:0000313" key="10">
    <source>
        <dbReference type="Proteomes" id="UP000639338"/>
    </source>
</evidence>
<protein>
    <recommendedName>
        <fullName evidence="8">Protein kinase domain-containing protein</fullName>
    </recommendedName>
</protein>
<dbReference type="InterPro" id="IPR008271">
    <property type="entry name" value="Ser/Thr_kinase_AS"/>
</dbReference>
<dbReference type="EMBL" id="JACMRX010000003">
    <property type="protein sequence ID" value="KAF7992556.1"/>
    <property type="molecule type" value="Genomic_DNA"/>
</dbReference>
<feature type="domain" description="Protein kinase" evidence="8">
    <location>
        <begin position="21"/>
        <end position="292"/>
    </location>
</feature>
<dbReference type="PROSITE" id="PS00108">
    <property type="entry name" value="PROTEIN_KINASE_ST"/>
    <property type="match status" value="1"/>
</dbReference>
<dbReference type="InterPro" id="IPR000719">
    <property type="entry name" value="Prot_kinase_dom"/>
</dbReference>
<evidence type="ECO:0000256" key="1">
    <source>
        <dbReference type="ARBA" id="ARBA00022527"/>
    </source>
</evidence>
<organism evidence="9 10">
    <name type="scientific">Aphidius gifuensis</name>
    <name type="common">Parasitoid wasp</name>
    <dbReference type="NCBI Taxonomy" id="684658"/>
    <lineage>
        <taxon>Eukaryota</taxon>
        <taxon>Metazoa</taxon>
        <taxon>Ecdysozoa</taxon>
        <taxon>Arthropoda</taxon>
        <taxon>Hexapoda</taxon>
        <taxon>Insecta</taxon>
        <taxon>Pterygota</taxon>
        <taxon>Neoptera</taxon>
        <taxon>Endopterygota</taxon>
        <taxon>Hymenoptera</taxon>
        <taxon>Apocrita</taxon>
        <taxon>Ichneumonoidea</taxon>
        <taxon>Braconidae</taxon>
        <taxon>Aphidiinae</taxon>
        <taxon>Aphidius</taxon>
    </lineage>
</organism>
<dbReference type="PANTHER" id="PTHR24346:SF82">
    <property type="entry name" value="KP78A-RELATED"/>
    <property type="match status" value="1"/>
</dbReference>
<keyword evidence="3 6" id="KW-0547">Nucleotide-binding</keyword>
<dbReference type="SMART" id="SM00220">
    <property type="entry name" value="S_TKc"/>
    <property type="match status" value="1"/>
</dbReference>
<dbReference type="PROSITE" id="PS50011">
    <property type="entry name" value="PROTEIN_KINASE_DOM"/>
    <property type="match status" value="1"/>
</dbReference>
<evidence type="ECO:0000256" key="7">
    <source>
        <dbReference type="RuleBase" id="RU000304"/>
    </source>
</evidence>
<keyword evidence="1 7" id="KW-0723">Serine/threonine-protein kinase</keyword>
<dbReference type="CDD" id="cd14080">
    <property type="entry name" value="STKc_TSSK-like"/>
    <property type="match status" value="1"/>
</dbReference>
<gene>
    <name evidence="9" type="ORF">HCN44_004900</name>
</gene>
<dbReference type="PANTHER" id="PTHR24346">
    <property type="entry name" value="MAP/MICROTUBULE AFFINITY-REGULATING KINASE"/>
    <property type="match status" value="1"/>
</dbReference>
<dbReference type="Proteomes" id="UP000639338">
    <property type="component" value="Unassembled WGS sequence"/>
</dbReference>
<dbReference type="InterPro" id="IPR017441">
    <property type="entry name" value="Protein_kinase_ATP_BS"/>
</dbReference>
<evidence type="ECO:0000313" key="9">
    <source>
        <dbReference type="EMBL" id="KAF7992556.1"/>
    </source>
</evidence>
<evidence type="ECO:0000256" key="6">
    <source>
        <dbReference type="PROSITE-ProRule" id="PRU10141"/>
    </source>
</evidence>
<feature type="binding site" evidence="6">
    <location>
        <position position="55"/>
    </location>
    <ligand>
        <name>ATP</name>
        <dbReference type="ChEBI" id="CHEBI:30616"/>
    </ligand>
</feature>
<evidence type="ECO:0000256" key="5">
    <source>
        <dbReference type="ARBA" id="ARBA00022840"/>
    </source>
</evidence>
<keyword evidence="5 6" id="KW-0067">ATP-binding</keyword>
<comment type="caution">
    <text evidence="9">The sequence shown here is derived from an EMBL/GenBank/DDBJ whole genome shotgun (WGS) entry which is preliminary data.</text>
</comment>
<keyword evidence="4" id="KW-0418">Kinase</keyword>
<evidence type="ECO:0000256" key="4">
    <source>
        <dbReference type="ARBA" id="ARBA00022777"/>
    </source>
</evidence>
<dbReference type="AlphaFoldDB" id="A0A834XUR0"/>
<evidence type="ECO:0000256" key="3">
    <source>
        <dbReference type="ARBA" id="ARBA00022741"/>
    </source>
</evidence>
<dbReference type="OrthoDB" id="541276at2759"/>
<proteinExistence type="inferred from homology"/>
<name>A0A834XUR0_APHGI</name>
<dbReference type="SUPFAM" id="SSF56112">
    <property type="entry name" value="Protein kinase-like (PK-like)"/>
    <property type="match status" value="1"/>
</dbReference>
<evidence type="ECO:0000259" key="8">
    <source>
        <dbReference type="PROSITE" id="PS50011"/>
    </source>
</evidence>
<dbReference type="GO" id="GO:0000226">
    <property type="term" value="P:microtubule cytoskeleton organization"/>
    <property type="evidence" value="ECO:0007669"/>
    <property type="project" value="TreeGrafter"/>
</dbReference>
<dbReference type="InterPro" id="IPR011009">
    <property type="entry name" value="Kinase-like_dom_sf"/>
</dbReference>
<dbReference type="Gene3D" id="1.10.510.10">
    <property type="entry name" value="Transferase(Phosphotransferase) domain 1"/>
    <property type="match status" value="1"/>
</dbReference>
<reference evidence="9 10" key="1">
    <citation type="submission" date="2020-08" db="EMBL/GenBank/DDBJ databases">
        <title>Aphidius gifuensis genome sequencing and assembly.</title>
        <authorList>
            <person name="Du Z."/>
        </authorList>
    </citation>
    <scope>NUCLEOTIDE SEQUENCE [LARGE SCALE GENOMIC DNA]</scope>
    <source>
        <strain evidence="9">YNYX2018</strain>
        <tissue evidence="9">Adults</tissue>
    </source>
</reference>
<evidence type="ECO:0000256" key="2">
    <source>
        <dbReference type="ARBA" id="ARBA00022679"/>
    </source>
</evidence>
<dbReference type="Pfam" id="PF00069">
    <property type="entry name" value="Pkinase"/>
    <property type="match status" value="1"/>
</dbReference>
<dbReference type="FunFam" id="1.10.510.10:FF:000943">
    <property type="entry name" value="testis-specific serine/threonine-protein kinase 1"/>
    <property type="match status" value="1"/>
</dbReference>
<keyword evidence="10" id="KW-1185">Reference proteome</keyword>
<dbReference type="GO" id="GO:0050321">
    <property type="term" value="F:tau-protein kinase activity"/>
    <property type="evidence" value="ECO:0007669"/>
    <property type="project" value="TreeGrafter"/>
</dbReference>
<sequence length="378" mass="44007">MSQLEINQSPSEEKVFQARGYKVLEKLGEGSFAKVYLAKYRPDNDSEREVKLACKIVDTTKAPKDFVKKFLPRELNILEQLKHPYLIHVHSIFKRRARYFIFMRFAEKGNLLDYNLKHGPISETQSRIWFRQLALGLQYLHELDIAHRDIKCENVLITEHLNVIITDFGFSRYVVDARGKKILSDTFCGSLMYAAPEILRGSPYNPKLSDTWSLGVILYIMLNKAMPFDETNLKKLYELQTNCRWKFRRKIIDTLSEQVKKVVTNMLLPDCNKRWKIDQIVRCNWIAMDPRLVIMTHVEQAALNHAINEREKKKDHTNNKKSVFHHDAAAEHPAISGFVEAQEVTIIKNPSIRRDTAELISDYSKNITSTIPDIPNYI</sequence>
<dbReference type="GO" id="GO:0005737">
    <property type="term" value="C:cytoplasm"/>
    <property type="evidence" value="ECO:0007669"/>
    <property type="project" value="TreeGrafter"/>
</dbReference>
<keyword evidence="2" id="KW-0808">Transferase</keyword>
<accession>A0A834XUR0</accession>
<dbReference type="GO" id="GO:0035556">
    <property type="term" value="P:intracellular signal transduction"/>
    <property type="evidence" value="ECO:0007669"/>
    <property type="project" value="TreeGrafter"/>
</dbReference>
<comment type="similarity">
    <text evidence="7">Belongs to the protein kinase superfamily.</text>
</comment>
<dbReference type="PROSITE" id="PS00107">
    <property type="entry name" value="PROTEIN_KINASE_ATP"/>
    <property type="match status" value="1"/>
</dbReference>
<dbReference type="GO" id="GO:0005524">
    <property type="term" value="F:ATP binding"/>
    <property type="evidence" value="ECO:0007669"/>
    <property type="project" value="UniProtKB-UniRule"/>
</dbReference>